<feature type="transmembrane region" description="Helical" evidence="1">
    <location>
        <begin position="43"/>
        <end position="65"/>
    </location>
</feature>
<name>A0AAN7HQI4_9PEZI</name>
<evidence type="ECO:0000313" key="2">
    <source>
        <dbReference type="EMBL" id="KAK4247639.1"/>
    </source>
</evidence>
<comment type="caution">
    <text evidence="2">The sequence shown here is derived from an EMBL/GenBank/DDBJ whole genome shotgun (WGS) entry which is preliminary data.</text>
</comment>
<sequence>MQYDGGFGNTWSVDAGAISPWETFNEPQPRDDVRKRRSKIRELWPLMLLWTFMAVFTIIYSIYVYRTLLSNNPGHGSDGLPSASGTNLAISVLSQVFANMVEVLILAVFDILRWQLAARNSGISATTFFQLSSATQWIPMLFLTTTKISGGGLGLISRAAEFVYFFKSSEHQLPVFSGSGVPLDESLLAFIPASYVGIFFMSWIPTLLDVPKYAVSMPIDGCEDNCTSAFLPGSIETTRKIAPYLNQTLMEGGFFRNSDTIQIHNAPGVLLRYDTLPSSFDFDRTRECQLYGQHLNDTLQICIREVNGSLAVGWAACPTPIYSAGTCLTNTSWLTDPLPKKVLMTRYKQYATTAYNGFDFSILHVEPTSPPYHESLNASTYWAASAAVTVTTTTTLPTNDEAVTHALTYGVTRLLRMYDDMFPDDAHTPVAHLRNFLAIPHQFMVTCLQFANYTLTPTELAVASSLFGWDANRFAMPDDMRTVAVRGRSTTRLLALGWVVWAYVVSAATVMLAAGGLILAMLLRREGIPGSSGLVEVDLAARFQGTAGDTVATDGLTVIRELGRRKGLRTAVSSSFGVARELKRRKIRVVSVATSHDGEAGPSRGKLFEFREEEGLNPVLSEAWDKDGSP</sequence>
<feature type="transmembrane region" description="Helical" evidence="1">
    <location>
        <begin position="121"/>
        <end position="142"/>
    </location>
</feature>
<proteinExistence type="predicted"/>
<keyword evidence="1" id="KW-1133">Transmembrane helix</keyword>
<protein>
    <submittedName>
        <fullName evidence="2">Uncharacterized protein</fullName>
    </submittedName>
</protein>
<evidence type="ECO:0000313" key="3">
    <source>
        <dbReference type="Proteomes" id="UP001303647"/>
    </source>
</evidence>
<feature type="transmembrane region" description="Helical" evidence="1">
    <location>
        <begin position="187"/>
        <end position="208"/>
    </location>
</feature>
<reference evidence="2" key="1">
    <citation type="journal article" date="2023" name="Mol. Phylogenet. Evol.">
        <title>Genome-scale phylogeny and comparative genomics of the fungal order Sordariales.</title>
        <authorList>
            <person name="Hensen N."/>
            <person name="Bonometti L."/>
            <person name="Westerberg I."/>
            <person name="Brannstrom I.O."/>
            <person name="Guillou S."/>
            <person name="Cros-Aarteil S."/>
            <person name="Calhoun S."/>
            <person name="Haridas S."/>
            <person name="Kuo A."/>
            <person name="Mondo S."/>
            <person name="Pangilinan J."/>
            <person name="Riley R."/>
            <person name="LaButti K."/>
            <person name="Andreopoulos B."/>
            <person name="Lipzen A."/>
            <person name="Chen C."/>
            <person name="Yan M."/>
            <person name="Daum C."/>
            <person name="Ng V."/>
            <person name="Clum A."/>
            <person name="Steindorff A."/>
            <person name="Ohm R.A."/>
            <person name="Martin F."/>
            <person name="Silar P."/>
            <person name="Natvig D.O."/>
            <person name="Lalanne C."/>
            <person name="Gautier V."/>
            <person name="Ament-Velasquez S.L."/>
            <person name="Kruys A."/>
            <person name="Hutchinson M.I."/>
            <person name="Powell A.J."/>
            <person name="Barry K."/>
            <person name="Miller A.N."/>
            <person name="Grigoriev I.V."/>
            <person name="Debuchy R."/>
            <person name="Gladieux P."/>
            <person name="Hiltunen Thoren M."/>
            <person name="Johannesson H."/>
        </authorList>
    </citation>
    <scope>NUCLEOTIDE SEQUENCE</scope>
    <source>
        <strain evidence="2">CBS 359.72</strain>
    </source>
</reference>
<feature type="transmembrane region" description="Helical" evidence="1">
    <location>
        <begin position="498"/>
        <end position="523"/>
    </location>
</feature>
<evidence type="ECO:0000256" key="1">
    <source>
        <dbReference type="SAM" id="Phobius"/>
    </source>
</evidence>
<keyword evidence="3" id="KW-1185">Reference proteome</keyword>
<keyword evidence="1" id="KW-0472">Membrane</keyword>
<dbReference type="Proteomes" id="UP001303647">
    <property type="component" value="Unassembled WGS sequence"/>
</dbReference>
<feature type="transmembrane region" description="Helical" evidence="1">
    <location>
        <begin position="85"/>
        <end position="109"/>
    </location>
</feature>
<organism evidence="2 3">
    <name type="scientific">Corynascus novoguineensis</name>
    <dbReference type="NCBI Taxonomy" id="1126955"/>
    <lineage>
        <taxon>Eukaryota</taxon>
        <taxon>Fungi</taxon>
        <taxon>Dikarya</taxon>
        <taxon>Ascomycota</taxon>
        <taxon>Pezizomycotina</taxon>
        <taxon>Sordariomycetes</taxon>
        <taxon>Sordariomycetidae</taxon>
        <taxon>Sordariales</taxon>
        <taxon>Chaetomiaceae</taxon>
        <taxon>Corynascus</taxon>
    </lineage>
</organism>
<dbReference type="AlphaFoldDB" id="A0AAN7HQI4"/>
<accession>A0AAN7HQI4</accession>
<keyword evidence="1" id="KW-0812">Transmembrane</keyword>
<gene>
    <name evidence="2" type="ORF">C7999DRAFT_14351</name>
</gene>
<reference evidence="2" key="2">
    <citation type="submission" date="2023-05" db="EMBL/GenBank/DDBJ databases">
        <authorList>
            <consortium name="Lawrence Berkeley National Laboratory"/>
            <person name="Steindorff A."/>
            <person name="Hensen N."/>
            <person name="Bonometti L."/>
            <person name="Westerberg I."/>
            <person name="Brannstrom I.O."/>
            <person name="Guillou S."/>
            <person name="Cros-Aarteil S."/>
            <person name="Calhoun S."/>
            <person name="Haridas S."/>
            <person name="Kuo A."/>
            <person name="Mondo S."/>
            <person name="Pangilinan J."/>
            <person name="Riley R."/>
            <person name="Labutti K."/>
            <person name="Andreopoulos B."/>
            <person name="Lipzen A."/>
            <person name="Chen C."/>
            <person name="Yanf M."/>
            <person name="Daum C."/>
            <person name="Ng V."/>
            <person name="Clum A."/>
            <person name="Ohm R."/>
            <person name="Martin F."/>
            <person name="Silar P."/>
            <person name="Natvig D."/>
            <person name="Lalanne C."/>
            <person name="Gautier V."/>
            <person name="Ament-Velasquez S.L."/>
            <person name="Kruys A."/>
            <person name="Hutchinson M.I."/>
            <person name="Powell A.J."/>
            <person name="Barry K."/>
            <person name="Miller A.N."/>
            <person name="Grigoriev I.V."/>
            <person name="Debuchy R."/>
            <person name="Gladieux P."/>
            <person name="Thoren M.H."/>
            <person name="Johannesson H."/>
        </authorList>
    </citation>
    <scope>NUCLEOTIDE SEQUENCE</scope>
    <source>
        <strain evidence="2">CBS 359.72</strain>
    </source>
</reference>
<dbReference type="EMBL" id="MU857650">
    <property type="protein sequence ID" value="KAK4247639.1"/>
    <property type="molecule type" value="Genomic_DNA"/>
</dbReference>